<dbReference type="AlphaFoldDB" id="A0A168C872"/>
<dbReference type="OrthoDB" id="4207677at2759"/>
<dbReference type="EMBL" id="AZGZ01000003">
    <property type="protein sequence ID" value="KZZ96269.1"/>
    <property type="molecule type" value="Genomic_DNA"/>
</dbReference>
<feature type="region of interest" description="Disordered" evidence="1">
    <location>
        <begin position="1"/>
        <end position="35"/>
    </location>
</feature>
<evidence type="ECO:0000313" key="2">
    <source>
        <dbReference type="EMBL" id="KZZ96269.1"/>
    </source>
</evidence>
<name>A0A168C872_9EURO</name>
<reference evidence="2 3" key="1">
    <citation type="journal article" date="2016" name="Genome Biol. Evol.">
        <title>Divergent and convergent evolution of fungal pathogenicity.</title>
        <authorList>
            <person name="Shang Y."/>
            <person name="Xiao G."/>
            <person name="Zheng P."/>
            <person name="Cen K."/>
            <person name="Zhan S."/>
            <person name="Wang C."/>
        </authorList>
    </citation>
    <scope>NUCLEOTIDE SEQUENCE [LARGE SCALE GENOMIC DNA]</scope>
    <source>
        <strain evidence="2 3">ARSEF 7405</strain>
    </source>
</reference>
<protein>
    <submittedName>
        <fullName evidence="2">Uncharacterized protein</fullName>
    </submittedName>
</protein>
<dbReference type="VEuPathDB" id="FungiDB:AAP_01042"/>
<proteinExistence type="predicted"/>
<keyword evidence="3" id="KW-1185">Reference proteome</keyword>
<evidence type="ECO:0000313" key="3">
    <source>
        <dbReference type="Proteomes" id="UP000242877"/>
    </source>
</evidence>
<dbReference type="Proteomes" id="UP000242877">
    <property type="component" value="Unassembled WGS sequence"/>
</dbReference>
<sequence>MSKRKLEEDQFAAQAEAQAEAALNDTNKRWRPGRSEQEEIYAKTIRSLFDAQKRLHQQERARGDTSLANDIDIDIDIDNNNNLDLSLEAQQLQSLSLNSSLPNHKQSTLYDFFTRS</sequence>
<organism evidence="2 3">
    <name type="scientific">Ascosphaera apis ARSEF 7405</name>
    <dbReference type="NCBI Taxonomy" id="392613"/>
    <lineage>
        <taxon>Eukaryota</taxon>
        <taxon>Fungi</taxon>
        <taxon>Dikarya</taxon>
        <taxon>Ascomycota</taxon>
        <taxon>Pezizomycotina</taxon>
        <taxon>Eurotiomycetes</taxon>
        <taxon>Eurotiomycetidae</taxon>
        <taxon>Onygenales</taxon>
        <taxon>Ascosphaeraceae</taxon>
        <taxon>Ascosphaera</taxon>
    </lineage>
</organism>
<accession>A0A168C872</accession>
<gene>
    <name evidence="2" type="ORF">AAP_01042</name>
</gene>
<evidence type="ECO:0000256" key="1">
    <source>
        <dbReference type="SAM" id="MobiDB-lite"/>
    </source>
</evidence>
<comment type="caution">
    <text evidence="2">The sequence shown here is derived from an EMBL/GenBank/DDBJ whole genome shotgun (WGS) entry which is preliminary data.</text>
</comment>
<feature type="compositionally biased region" description="Low complexity" evidence="1">
    <location>
        <begin position="12"/>
        <end position="22"/>
    </location>
</feature>